<reference evidence="2" key="1">
    <citation type="submission" date="2018-05" db="EMBL/GenBank/DDBJ databases">
        <authorList>
            <person name="Lanie J.A."/>
            <person name="Ng W.-L."/>
            <person name="Kazmierczak K.M."/>
            <person name="Andrzejewski T.M."/>
            <person name="Davidsen T.M."/>
            <person name="Wayne K.J."/>
            <person name="Tettelin H."/>
            <person name="Glass J.I."/>
            <person name="Rusch D."/>
            <person name="Podicherti R."/>
            <person name="Tsui H.-C.T."/>
            <person name="Winkler M.E."/>
        </authorList>
    </citation>
    <scope>NUCLEOTIDE SEQUENCE</scope>
</reference>
<dbReference type="EMBL" id="UINC01018604">
    <property type="protein sequence ID" value="SVA78292.1"/>
    <property type="molecule type" value="Genomic_DNA"/>
</dbReference>
<gene>
    <name evidence="2" type="ORF">METZ01_LOCUS131146</name>
</gene>
<dbReference type="InterPro" id="IPR029903">
    <property type="entry name" value="RmlD-like-bd"/>
</dbReference>
<organism evidence="2">
    <name type="scientific">marine metagenome</name>
    <dbReference type="NCBI Taxonomy" id="408172"/>
    <lineage>
        <taxon>unclassified sequences</taxon>
        <taxon>metagenomes</taxon>
        <taxon>ecological metagenomes</taxon>
    </lineage>
</organism>
<dbReference type="PANTHER" id="PTHR43242:SF1">
    <property type="entry name" value="NAD(P)-BINDING ROSSMANN-FOLD SUPERFAMILY PROTEIN"/>
    <property type="match status" value="1"/>
</dbReference>
<dbReference type="Pfam" id="PF04321">
    <property type="entry name" value="RmlD_sub_bind"/>
    <property type="match status" value="1"/>
</dbReference>
<dbReference type="SUPFAM" id="SSF51735">
    <property type="entry name" value="NAD(P)-binding Rossmann-fold domains"/>
    <property type="match status" value="1"/>
</dbReference>
<dbReference type="Gene3D" id="3.40.50.720">
    <property type="entry name" value="NAD(P)-binding Rossmann-like Domain"/>
    <property type="match status" value="1"/>
</dbReference>
<evidence type="ECO:0000259" key="1">
    <source>
        <dbReference type="Pfam" id="PF04321"/>
    </source>
</evidence>
<protein>
    <recommendedName>
        <fullName evidence="1">RmlD-like substrate binding domain-containing protein</fullName>
    </recommendedName>
</protein>
<accession>A0A381YNU4</accession>
<name>A0A381YNU4_9ZZZZ</name>
<dbReference type="InterPro" id="IPR036291">
    <property type="entry name" value="NAD(P)-bd_dom_sf"/>
</dbReference>
<sequence>MKEHEKNIKKSISLNIVGTANLVNVCSEMKIKLIYLSTSYIYMGTKGNYKETDPLLPWNNYGWSKLGGECSVHMYKNSLIIRASITQRPFVHKKAFGNVKINFMYQDEAAKIIFKLINKKGVINLGGKAQTIFNFAKKNNPKVKKISARNKLFPNNLTMNLNKLKKII</sequence>
<proteinExistence type="predicted"/>
<dbReference type="AlphaFoldDB" id="A0A381YNU4"/>
<evidence type="ECO:0000313" key="2">
    <source>
        <dbReference type="EMBL" id="SVA78292.1"/>
    </source>
</evidence>
<feature type="domain" description="RmlD-like substrate binding" evidence="1">
    <location>
        <begin position="5"/>
        <end position="84"/>
    </location>
</feature>
<dbReference type="PANTHER" id="PTHR43242">
    <property type="entry name" value="NAD(P)-BINDING ROSSMANN-FOLD SUPERFAMILY PROTEIN"/>
    <property type="match status" value="1"/>
</dbReference>